<organism evidence="1 2">
    <name type="scientific">Clitoria ternatea</name>
    <name type="common">Butterfly pea</name>
    <dbReference type="NCBI Taxonomy" id="43366"/>
    <lineage>
        <taxon>Eukaryota</taxon>
        <taxon>Viridiplantae</taxon>
        <taxon>Streptophyta</taxon>
        <taxon>Embryophyta</taxon>
        <taxon>Tracheophyta</taxon>
        <taxon>Spermatophyta</taxon>
        <taxon>Magnoliopsida</taxon>
        <taxon>eudicotyledons</taxon>
        <taxon>Gunneridae</taxon>
        <taxon>Pentapetalae</taxon>
        <taxon>rosids</taxon>
        <taxon>fabids</taxon>
        <taxon>Fabales</taxon>
        <taxon>Fabaceae</taxon>
        <taxon>Papilionoideae</taxon>
        <taxon>50 kb inversion clade</taxon>
        <taxon>NPAAA clade</taxon>
        <taxon>indigoferoid/millettioid clade</taxon>
        <taxon>Phaseoleae</taxon>
        <taxon>Clitoria</taxon>
    </lineage>
</organism>
<accession>A0AAN9K5L5</accession>
<name>A0AAN9K5L5_CLITE</name>
<keyword evidence="2" id="KW-1185">Reference proteome</keyword>
<comment type="caution">
    <text evidence="1">The sequence shown here is derived from an EMBL/GenBank/DDBJ whole genome shotgun (WGS) entry which is preliminary data.</text>
</comment>
<protein>
    <submittedName>
        <fullName evidence="1">Uncharacterized protein</fullName>
    </submittedName>
</protein>
<proteinExistence type="predicted"/>
<dbReference type="Proteomes" id="UP001359559">
    <property type="component" value="Unassembled WGS sequence"/>
</dbReference>
<evidence type="ECO:0000313" key="1">
    <source>
        <dbReference type="EMBL" id="KAK7309579.1"/>
    </source>
</evidence>
<reference evidence="1 2" key="1">
    <citation type="submission" date="2024-01" db="EMBL/GenBank/DDBJ databases">
        <title>The genomes of 5 underutilized Papilionoideae crops provide insights into root nodulation and disease resistance.</title>
        <authorList>
            <person name="Yuan L."/>
        </authorList>
    </citation>
    <scope>NUCLEOTIDE SEQUENCE [LARGE SCALE GENOMIC DNA]</scope>
    <source>
        <strain evidence="1">LY-2023</strain>
        <tissue evidence="1">Leaf</tissue>
    </source>
</reference>
<sequence>MGISNGVVGLRMNLLSTEARHLPSRGHMGMLTRHGVTAPGFGTICREGCDLEHVSWLVVQVAEKSEIGNWKTYVLLMIALFYRFT</sequence>
<dbReference type="EMBL" id="JAYKXN010000002">
    <property type="protein sequence ID" value="KAK7309579.1"/>
    <property type="molecule type" value="Genomic_DNA"/>
</dbReference>
<gene>
    <name evidence="1" type="ORF">RJT34_06426</name>
</gene>
<dbReference type="AlphaFoldDB" id="A0AAN9K5L5"/>
<evidence type="ECO:0000313" key="2">
    <source>
        <dbReference type="Proteomes" id="UP001359559"/>
    </source>
</evidence>